<dbReference type="EMBL" id="HAEA01016019">
    <property type="protein sequence ID" value="SBQ44500.1"/>
    <property type="molecule type" value="Transcribed_RNA"/>
</dbReference>
<gene>
    <name evidence="1" type="primary">Nfu_g_1_013815</name>
</gene>
<feature type="non-terminal residue" evidence="1">
    <location>
        <position position="1"/>
    </location>
</feature>
<proteinExistence type="predicted"/>
<protein>
    <submittedName>
        <fullName evidence="1">Uncharacterized protein</fullName>
    </submittedName>
</protein>
<reference evidence="1" key="2">
    <citation type="submission" date="2016-06" db="EMBL/GenBank/DDBJ databases">
        <title>The genome of a short-lived fish provides insights into sex chromosome evolution and the genetic control of aging.</title>
        <authorList>
            <person name="Reichwald K."/>
            <person name="Felder M."/>
            <person name="Petzold A."/>
            <person name="Koch P."/>
            <person name="Groth M."/>
            <person name="Platzer M."/>
        </authorList>
    </citation>
    <scope>NUCLEOTIDE SEQUENCE</scope>
    <source>
        <tissue evidence="1">Brain</tissue>
    </source>
</reference>
<sequence length="62" mass="6436">LSVNKSSSDTVLCSAVVRFGDTSFESCVSQVTSLLPTSNRCSCILSAPTVPSPPGAFLLTRT</sequence>
<reference evidence="1" key="1">
    <citation type="submission" date="2016-05" db="EMBL/GenBank/DDBJ databases">
        <authorList>
            <person name="Lavstsen T."/>
            <person name="Jespersen J.S."/>
        </authorList>
    </citation>
    <scope>NUCLEOTIDE SEQUENCE</scope>
    <source>
        <tissue evidence="1">Brain</tissue>
    </source>
</reference>
<dbReference type="AlphaFoldDB" id="A0A1A8EHE0"/>
<name>A0A1A8EHE0_NOTKA</name>
<accession>A0A1A8EHE0</accession>
<evidence type="ECO:0000313" key="1">
    <source>
        <dbReference type="EMBL" id="SBQ44500.1"/>
    </source>
</evidence>
<organism evidence="1">
    <name type="scientific">Nothobranchius kadleci</name>
    <name type="common">African annual killifish</name>
    <dbReference type="NCBI Taxonomy" id="1051664"/>
    <lineage>
        <taxon>Eukaryota</taxon>
        <taxon>Metazoa</taxon>
        <taxon>Chordata</taxon>
        <taxon>Craniata</taxon>
        <taxon>Vertebrata</taxon>
        <taxon>Euteleostomi</taxon>
        <taxon>Actinopterygii</taxon>
        <taxon>Neopterygii</taxon>
        <taxon>Teleostei</taxon>
        <taxon>Neoteleostei</taxon>
        <taxon>Acanthomorphata</taxon>
        <taxon>Ovalentaria</taxon>
        <taxon>Atherinomorphae</taxon>
        <taxon>Cyprinodontiformes</taxon>
        <taxon>Nothobranchiidae</taxon>
        <taxon>Nothobranchius</taxon>
    </lineage>
</organism>
<feature type="non-terminal residue" evidence="1">
    <location>
        <position position="62"/>
    </location>
</feature>